<evidence type="ECO:0000259" key="2">
    <source>
        <dbReference type="PROSITE" id="PS51534"/>
    </source>
</evidence>
<dbReference type="EMBL" id="RDBM01000037">
    <property type="protein sequence ID" value="TXS25653.1"/>
    <property type="molecule type" value="Genomic_DNA"/>
</dbReference>
<dbReference type="GO" id="GO:0007165">
    <property type="term" value="P:signal transduction"/>
    <property type="evidence" value="ECO:0007669"/>
    <property type="project" value="InterPro"/>
</dbReference>
<dbReference type="InterPro" id="IPR013568">
    <property type="entry name" value="SEFIR_dom"/>
</dbReference>
<dbReference type="Pfam" id="PF13676">
    <property type="entry name" value="TIR_2"/>
    <property type="match status" value="1"/>
</dbReference>
<organism evidence="3">
    <name type="scientific">Streptomyces sp. gb1(2016)</name>
    <dbReference type="NCBI Taxonomy" id="1828321"/>
    <lineage>
        <taxon>Bacteria</taxon>
        <taxon>Bacillati</taxon>
        <taxon>Actinomycetota</taxon>
        <taxon>Actinomycetes</taxon>
        <taxon>Kitasatosporales</taxon>
        <taxon>Streptomycetaceae</taxon>
        <taxon>Streptomyces</taxon>
    </lineage>
</organism>
<comment type="caution">
    <text evidence="3">The sequence shown here is derived from an EMBL/GenBank/DDBJ whole genome shotgun (WGS) entry which is preliminary data.</text>
</comment>
<gene>
    <name evidence="3" type="ORF">EAO74_36075</name>
</gene>
<feature type="compositionally biased region" description="Low complexity" evidence="1">
    <location>
        <begin position="17"/>
        <end position="30"/>
    </location>
</feature>
<feature type="region of interest" description="Disordered" evidence="1">
    <location>
        <begin position="1"/>
        <end position="44"/>
    </location>
</feature>
<proteinExistence type="predicted"/>
<feature type="region of interest" description="Disordered" evidence="1">
    <location>
        <begin position="263"/>
        <end position="284"/>
    </location>
</feature>
<reference evidence="3" key="1">
    <citation type="submission" date="2018-10" db="EMBL/GenBank/DDBJ databases">
        <authorList>
            <person name="Hariharan J."/>
            <person name="Choudoir M.J."/>
            <person name="Diebold P."/>
            <person name="Panke-Buisse K."/>
            <person name="Campbell A.N."/>
            <person name="Buckley D.H."/>
        </authorList>
    </citation>
    <scope>NUCLEOTIDE SEQUENCE</scope>
    <source>
        <strain evidence="3">Gb1</strain>
    </source>
</reference>
<evidence type="ECO:0000256" key="1">
    <source>
        <dbReference type="SAM" id="MobiDB-lite"/>
    </source>
</evidence>
<dbReference type="Gene3D" id="3.40.50.10140">
    <property type="entry name" value="Toll/interleukin-1 receptor homology (TIR) domain"/>
    <property type="match status" value="1"/>
</dbReference>
<feature type="compositionally biased region" description="Low complexity" evidence="1">
    <location>
        <begin position="225"/>
        <end position="242"/>
    </location>
</feature>
<sequence>MSRRQIRPPPRSRRAAPRTGRPGPGARYRGTVTEPDVPTAENSPSAPRVFISYAQDDDAHKERVRCLWALLRGNHVDAQIDGPAAEQPQDWPMWMTGQIREADYILVIASPAYRRRAEGEEEAGIGRGVAWEARQLRAIVHRNPSDWHMRILGVVLPGRSGDDLPSFMTGGAVTVYEVPSLDRPGIEGLLRYLLQQPFETVPPLGPRPHLPARSASEHPSPGPAPEAATAAPKPQGAAAPVQQSITSYGGIAVGALNGNVHFHQAPLPATDTGTGAAEDEDGAR</sequence>
<dbReference type="AlphaFoldDB" id="A0A652KPP0"/>
<dbReference type="SUPFAM" id="SSF52200">
    <property type="entry name" value="Toll/Interleukin receptor TIR domain"/>
    <property type="match status" value="1"/>
</dbReference>
<feature type="domain" description="SEFIR" evidence="2">
    <location>
        <begin position="46"/>
        <end position="188"/>
    </location>
</feature>
<feature type="region of interest" description="Disordered" evidence="1">
    <location>
        <begin position="202"/>
        <end position="242"/>
    </location>
</feature>
<name>A0A652KPP0_9ACTN</name>
<dbReference type="PROSITE" id="PS51534">
    <property type="entry name" value="SEFIR"/>
    <property type="match status" value="1"/>
</dbReference>
<dbReference type="InterPro" id="IPR035897">
    <property type="entry name" value="Toll_tir_struct_dom_sf"/>
</dbReference>
<protein>
    <submittedName>
        <fullName evidence="3">TIR domain-containing protein</fullName>
    </submittedName>
</protein>
<dbReference type="InterPro" id="IPR000157">
    <property type="entry name" value="TIR_dom"/>
</dbReference>
<feature type="compositionally biased region" description="Basic residues" evidence="1">
    <location>
        <begin position="1"/>
        <end position="16"/>
    </location>
</feature>
<evidence type="ECO:0000313" key="3">
    <source>
        <dbReference type="EMBL" id="TXS25653.1"/>
    </source>
</evidence>
<accession>A0A652KPP0</accession>